<dbReference type="EMBL" id="BARS01007405">
    <property type="protein sequence ID" value="GAF82676.1"/>
    <property type="molecule type" value="Genomic_DNA"/>
</dbReference>
<dbReference type="InterPro" id="IPR011991">
    <property type="entry name" value="ArsR-like_HTH"/>
</dbReference>
<dbReference type="InterPro" id="IPR000485">
    <property type="entry name" value="AsnC-type_HTH_dom"/>
</dbReference>
<dbReference type="SMART" id="SM00344">
    <property type="entry name" value="HTH_ASNC"/>
    <property type="match status" value="1"/>
</dbReference>
<dbReference type="InterPro" id="IPR011008">
    <property type="entry name" value="Dimeric_a/b-barrel"/>
</dbReference>
<sequence length="151" mass="17093">MFALDEIDRKLLRELLTDSKRSYRELARAIGVSAATVINHVQRLKSAGVIKDYSARLDHERLGYELTVITEIVVSKGKLLETDEEIAKIPNVCAVYDITGQTDAMVVAKFKSRNKLSDFTKALLAMPYVERTNTHVVLTTVKEDFRLKDHV</sequence>
<dbReference type="SUPFAM" id="SSF46785">
    <property type="entry name" value="Winged helix' DNA-binding domain"/>
    <property type="match status" value="1"/>
</dbReference>
<gene>
    <name evidence="5" type="ORF">S01H1_14256</name>
</gene>
<organism evidence="5">
    <name type="scientific">marine sediment metagenome</name>
    <dbReference type="NCBI Taxonomy" id="412755"/>
    <lineage>
        <taxon>unclassified sequences</taxon>
        <taxon>metagenomes</taxon>
        <taxon>ecological metagenomes</taxon>
    </lineage>
</organism>
<dbReference type="GO" id="GO:0043200">
    <property type="term" value="P:response to amino acid"/>
    <property type="evidence" value="ECO:0007669"/>
    <property type="project" value="TreeGrafter"/>
</dbReference>
<evidence type="ECO:0000256" key="1">
    <source>
        <dbReference type="ARBA" id="ARBA00023015"/>
    </source>
</evidence>
<keyword evidence="1" id="KW-0805">Transcription regulation</keyword>
<dbReference type="PANTHER" id="PTHR30154">
    <property type="entry name" value="LEUCINE-RESPONSIVE REGULATORY PROTEIN"/>
    <property type="match status" value="1"/>
</dbReference>
<reference evidence="5" key="1">
    <citation type="journal article" date="2014" name="Front. Microbiol.">
        <title>High frequency of phylogenetically diverse reductive dehalogenase-homologous genes in deep subseafloor sedimentary metagenomes.</title>
        <authorList>
            <person name="Kawai M."/>
            <person name="Futagami T."/>
            <person name="Toyoda A."/>
            <person name="Takaki Y."/>
            <person name="Nishi S."/>
            <person name="Hori S."/>
            <person name="Arai W."/>
            <person name="Tsubouchi T."/>
            <person name="Morono Y."/>
            <person name="Uchiyama I."/>
            <person name="Ito T."/>
            <person name="Fujiyama A."/>
            <person name="Inagaki F."/>
            <person name="Takami H."/>
        </authorList>
    </citation>
    <scope>NUCLEOTIDE SEQUENCE</scope>
    <source>
        <strain evidence="5">Expedition CK06-06</strain>
    </source>
</reference>
<dbReference type="AlphaFoldDB" id="X0T5Q8"/>
<keyword evidence="3" id="KW-0804">Transcription</keyword>
<dbReference type="InterPro" id="IPR036388">
    <property type="entry name" value="WH-like_DNA-bd_sf"/>
</dbReference>
<feature type="domain" description="HTH asnC-type" evidence="4">
    <location>
        <begin position="4"/>
        <end position="65"/>
    </location>
</feature>
<dbReference type="PRINTS" id="PR00033">
    <property type="entry name" value="HTHASNC"/>
</dbReference>
<dbReference type="Pfam" id="PF01037">
    <property type="entry name" value="AsnC_trans_reg"/>
    <property type="match status" value="1"/>
</dbReference>
<protein>
    <recommendedName>
        <fullName evidence="4">HTH asnC-type domain-containing protein</fullName>
    </recommendedName>
</protein>
<evidence type="ECO:0000256" key="3">
    <source>
        <dbReference type="ARBA" id="ARBA00023163"/>
    </source>
</evidence>
<dbReference type="InterPro" id="IPR019887">
    <property type="entry name" value="Tscrpt_reg_AsnC/Lrp_C"/>
</dbReference>
<dbReference type="Pfam" id="PF13412">
    <property type="entry name" value="HTH_24"/>
    <property type="match status" value="1"/>
</dbReference>
<dbReference type="Gene3D" id="3.30.70.920">
    <property type="match status" value="1"/>
</dbReference>
<proteinExistence type="predicted"/>
<dbReference type="InterPro" id="IPR019888">
    <property type="entry name" value="Tscrpt_reg_AsnC-like"/>
</dbReference>
<dbReference type="InterPro" id="IPR036390">
    <property type="entry name" value="WH_DNA-bd_sf"/>
</dbReference>
<dbReference type="SUPFAM" id="SSF54909">
    <property type="entry name" value="Dimeric alpha+beta barrel"/>
    <property type="match status" value="1"/>
</dbReference>
<dbReference type="GO" id="GO:0043565">
    <property type="term" value="F:sequence-specific DNA binding"/>
    <property type="evidence" value="ECO:0007669"/>
    <property type="project" value="InterPro"/>
</dbReference>
<evidence type="ECO:0000256" key="2">
    <source>
        <dbReference type="ARBA" id="ARBA00023125"/>
    </source>
</evidence>
<dbReference type="PROSITE" id="PS50956">
    <property type="entry name" value="HTH_ASNC_2"/>
    <property type="match status" value="1"/>
</dbReference>
<dbReference type="CDD" id="cd00090">
    <property type="entry name" value="HTH_ARSR"/>
    <property type="match status" value="1"/>
</dbReference>
<accession>X0T5Q8</accession>
<comment type="caution">
    <text evidence="5">The sequence shown here is derived from an EMBL/GenBank/DDBJ whole genome shotgun (WGS) entry which is preliminary data.</text>
</comment>
<keyword evidence="2" id="KW-0238">DNA-binding</keyword>
<evidence type="ECO:0000259" key="4">
    <source>
        <dbReference type="PROSITE" id="PS50956"/>
    </source>
</evidence>
<evidence type="ECO:0000313" key="5">
    <source>
        <dbReference type="EMBL" id="GAF82676.1"/>
    </source>
</evidence>
<dbReference type="Gene3D" id="1.10.10.10">
    <property type="entry name" value="Winged helix-like DNA-binding domain superfamily/Winged helix DNA-binding domain"/>
    <property type="match status" value="1"/>
</dbReference>
<dbReference type="PANTHER" id="PTHR30154:SF34">
    <property type="entry name" value="TRANSCRIPTIONAL REGULATOR AZLB"/>
    <property type="match status" value="1"/>
</dbReference>
<name>X0T5Q8_9ZZZZ</name>
<dbReference type="GO" id="GO:0005829">
    <property type="term" value="C:cytosol"/>
    <property type="evidence" value="ECO:0007669"/>
    <property type="project" value="TreeGrafter"/>
</dbReference>